<organism evidence="3 4">
    <name type="scientific">Myodes glareolus</name>
    <name type="common">Bank vole</name>
    <name type="synonym">Clethrionomys glareolus</name>
    <dbReference type="NCBI Taxonomy" id="447135"/>
    <lineage>
        <taxon>Eukaryota</taxon>
        <taxon>Metazoa</taxon>
        <taxon>Chordata</taxon>
        <taxon>Craniata</taxon>
        <taxon>Vertebrata</taxon>
        <taxon>Euteleostomi</taxon>
        <taxon>Mammalia</taxon>
        <taxon>Eutheria</taxon>
        <taxon>Euarchontoglires</taxon>
        <taxon>Glires</taxon>
        <taxon>Rodentia</taxon>
        <taxon>Myomorpha</taxon>
        <taxon>Muroidea</taxon>
        <taxon>Cricetidae</taxon>
        <taxon>Arvicolinae</taxon>
        <taxon>Myodes</taxon>
    </lineage>
</organism>
<keyword evidence="2" id="KW-0812">Transmembrane</keyword>
<dbReference type="EMBL" id="JBBHLL010000060">
    <property type="protein sequence ID" value="KAK7822160.1"/>
    <property type="molecule type" value="Genomic_DNA"/>
</dbReference>
<feature type="non-terminal residue" evidence="3">
    <location>
        <position position="1"/>
    </location>
</feature>
<reference evidence="3 4" key="1">
    <citation type="journal article" date="2023" name="bioRxiv">
        <title>Conserved and derived expression patterns and positive selection on dental genes reveal complex evolutionary context of ever-growing rodent molars.</title>
        <authorList>
            <person name="Calamari Z.T."/>
            <person name="Song A."/>
            <person name="Cohen E."/>
            <person name="Akter M."/>
            <person name="Roy R.D."/>
            <person name="Hallikas O."/>
            <person name="Christensen M.M."/>
            <person name="Li P."/>
            <person name="Marangoni P."/>
            <person name="Jernvall J."/>
            <person name="Klein O.D."/>
        </authorList>
    </citation>
    <scope>NUCLEOTIDE SEQUENCE [LARGE SCALE GENOMIC DNA]</scope>
    <source>
        <strain evidence="3">V071</strain>
    </source>
</reference>
<accession>A0AAW0J6A5</accession>
<gene>
    <name evidence="3" type="ORF">U0070_000724</name>
</gene>
<evidence type="ECO:0000313" key="3">
    <source>
        <dbReference type="EMBL" id="KAK7822160.1"/>
    </source>
</evidence>
<keyword evidence="4" id="KW-1185">Reference proteome</keyword>
<keyword evidence="2" id="KW-1133">Transmembrane helix</keyword>
<protein>
    <recommendedName>
        <fullName evidence="5">CST complex subunit CTC1</fullName>
    </recommendedName>
</protein>
<keyword evidence="2" id="KW-0472">Membrane</keyword>
<dbReference type="Proteomes" id="UP001488838">
    <property type="component" value="Unassembled WGS sequence"/>
</dbReference>
<evidence type="ECO:0000256" key="1">
    <source>
        <dbReference type="SAM" id="MobiDB-lite"/>
    </source>
</evidence>
<comment type="caution">
    <text evidence="3">The sequence shown here is derived from an EMBL/GenBank/DDBJ whole genome shotgun (WGS) entry which is preliminary data.</text>
</comment>
<feature type="transmembrane region" description="Helical" evidence="2">
    <location>
        <begin position="892"/>
        <end position="910"/>
    </location>
</feature>
<feature type="transmembrane region" description="Helical" evidence="2">
    <location>
        <begin position="1050"/>
        <end position="1070"/>
    </location>
</feature>
<evidence type="ECO:0000313" key="4">
    <source>
        <dbReference type="Proteomes" id="UP001488838"/>
    </source>
</evidence>
<evidence type="ECO:0000256" key="2">
    <source>
        <dbReference type="SAM" id="Phobius"/>
    </source>
</evidence>
<proteinExistence type="predicted"/>
<sequence>IHYFLNGKAKREWIRSPNFGTSQLYNALVLIFKRRVTEHTAPGAADQRLHLAAEPRTDRQTVVRADAAAICRPPGLRKEGSGDSCCRWVEDRRLIVALPELDAVWGPRCLSEVIPCSLSPITISSLGFLLLISVLKPAVPRHARNASVQLSHVFCWFASHKQLVACQSQDVRHRFAVPSISSRFSFGILLQRAYSNLRTFRTSSMERQCQAPADWNRASYLALAGCVPALSLRLNQLVPETGPVISHGGRISHCAWKLKALLGKDNSHESLRRLVLYTPYGCGQDHSTGHVDEMAQVGEMGPETAGNHYIRKLKGNTRFCNYRVYSLAIRKLCIGGFRVVPRHVWSSTGSHGRDDGIADTLAATVMAMPESRHLDPITYSIGYLSSPAILHTKQGAHKVPTDIHQHTFAPCNSYFTFTDDSSVTDIVLPVTVLKFPFPHLPFKDHAHLYFQTKIIMRQREEASSFGLEIKIITPGRTILGLLFISVRMKVSIEQCINRQPSVPSLGFSIPHGCCEEDVRVDACPGGAFPESRQVLLSFCILQSIFGPHRWVWEMKIPRFTFELKLMCIDYHHNGDSEHTHTKEFTEFRKVTKAEECHSALNEMFYPSKIRDQGSVPQLSGETMVTVQCTDQSNQSWAALSLCNCCNITNKKKKPKKEKKKEKKKAEAQLLLEVETFPGTRSGIFMNRSSECSKLSQEVDECLSCAIGINAPQRTFQSTDGLGTSVITKMKKYLGPTWVGRGGDGWRPRRNLFLWQNGNVRASEAGLTHLAASQNLLEALNTGLTLSAMLASAHIDLPAAGKAVTSSCHDQDDFVEVSDSPMESRVQALTAWIAPGCPVGAEQKISFVNLEKWRMMEVTGHRLKRKQKVGIEHIRLFLVFQGSSCTHLFLRPFYLLACVITVANGTVNLVGRTKKTKNEGQMKEAAVNLSPTIDCADCTQDNTYNQGNTYFFPHAGKINLTAFNQTGSVSQDATWFPEERRETMTLDFEASLCVPVLQPAPLSLCCCVLFSPQLRSNHVCSGAFAFLLSAALISRHPEQCFDAVFCKPIEVLLIFFFSLPLSLLFFLPFFLPSFLASFLPSFLPSFFLSLVIHKGTPWYNLDHIGTVGVPQTDQEESQIKSNPWTPPGSAVPLGEPREALPQVLQDPEDISPRATHLPACPSCLCFSLPASSWPPVGVVIAHCCFCGRVWVAVHSVVEDVRQVSVYLSAFQPVHSTHSPGPRFTMMRTPTPAQAHPEVSLFIEHQRKLRCKSCVCAAFDFGSLLNLAPPTLDQRYLSLHLTESERQQAWDLGMVEMCFMPEGGLRVLLISASQPGSSLQLPDHVYLSAAYPTLVDQVLSVCGTLPQERSAPTSLSTWTSATMCLGASCHEDQTSSGTIHSLQHSSLAYHMLHFMMEVEMPGPAGVDCHVLCGESLEFFREGHVYPTLGSRKDFVPALQEVQTPTISSTGICKQEDGFELFAVTGVFSFHALSLCTKRFTSSLHPSSSFPDVLKQYQLTQFAPERFRKKNERLNTPEVKKKLKKLNNAEILSPAIGVIESSQSPPTGTEFTLKQMKTIRRNIGKKNDSSKTEYTQEAFQGFHRQSWRSATPEICGWRSLCSLHVGSKCQSNPWDQNAALVTEVSLGEKHNVALYSVRAKEASTPKHRLESAQKVNYFFLSTILCCLSTSFNTGTRLPVSFHVVAVRLGEQLWLPIATNFGKKLKMYGFETSPSPGLIPQRLLLVFCVSPCLADQGGRQNCLTWVFMTDVKYIDMCCEADHLIGKEMKAHQEDEWEASLKGFLVSVKRISTDLDHRGLPECTPSWLLINKAILQCSSVLCVHCEETPNSYESIEKRRRTWLPRDVHLLGWVEERGGKVFHLRLESVTGHAEELWALQAHRVAFFKYFTILKNGLTQARFKNLSATVMERASRRRRARVTVQAVKEESRVAQKIRELPRLPGALRCGQSSYSQTLASPLLCALRQETELLEALLAHLPVSTLANGVCAKLKISSDYPGDFRNHRVLLTSGTQRPLFSVPFVTRSNSTYLGNVRRYALLLTECWWVAQREPFAVTSWSLGTFRVFLRDRGKGEGKQTGRSPLDSLYDKPTRQG</sequence>
<feature type="region of interest" description="Disordered" evidence="1">
    <location>
        <begin position="2066"/>
        <end position="2088"/>
    </location>
</feature>
<name>A0AAW0J6A5_MYOGA</name>
<evidence type="ECO:0008006" key="5">
    <source>
        <dbReference type="Google" id="ProtNLM"/>
    </source>
</evidence>